<name>A0A542XIG9_SALAC</name>
<evidence type="ECO:0000256" key="1">
    <source>
        <dbReference type="SAM" id="Phobius"/>
    </source>
</evidence>
<sequence length="186" mass="19643">MLLSSSVWRGNARWWFSGGLLAGGVTSGLVAVVVGSLFRPVITPIVAVVLIVALLLAVAAQEVGLFTLSLPQNARQVPQSIIQDGEQIGALQFGFEMGTGVRTFMTSGLPHVLLLCVLLLAGWPTALLSGLAFGAGRAWMTLSRLWHGDVVAWDMALAERDRFIRVVLAGAATVVVIPILIAAAEM</sequence>
<reference evidence="3 4" key="1">
    <citation type="submission" date="2019-06" db="EMBL/GenBank/DDBJ databases">
        <title>Sequencing the genomes of 1000 actinobacteria strains.</title>
        <authorList>
            <person name="Klenk H.-P."/>
        </authorList>
    </citation>
    <scope>NUCLEOTIDE SEQUENCE [LARGE SCALE GENOMIC DNA]</scope>
    <source>
        <strain evidence="3 4">DSM 44819</strain>
    </source>
</reference>
<keyword evidence="1" id="KW-0812">Transmembrane</keyword>
<dbReference type="EMBL" id="VFOL01000001">
    <property type="protein sequence ID" value="TQL35632.1"/>
    <property type="molecule type" value="Genomic_DNA"/>
</dbReference>
<proteinExistence type="predicted"/>
<keyword evidence="1" id="KW-0472">Membrane</keyword>
<feature type="transmembrane region" description="Helical" evidence="1">
    <location>
        <begin position="163"/>
        <end position="184"/>
    </location>
</feature>
<feature type="transmembrane region" description="Helical" evidence="1">
    <location>
        <begin position="12"/>
        <end position="34"/>
    </location>
</feature>
<dbReference type="RefSeq" id="WP_018908303.1">
    <property type="nucleotide sequence ID" value="NZ_BOQM01000002.1"/>
</dbReference>
<keyword evidence="1" id="KW-1133">Transmembrane helix</keyword>
<protein>
    <submittedName>
        <fullName evidence="3">Uncharacterized protein</fullName>
    </submittedName>
</protein>
<keyword evidence="5" id="KW-1185">Reference proteome</keyword>
<accession>A0A542XIG9</accession>
<evidence type="ECO:0000313" key="4">
    <source>
        <dbReference type="Proteomes" id="UP000315983"/>
    </source>
</evidence>
<reference evidence="2 5" key="2">
    <citation type="submission" date="2021-03" db="EMBL/GenBank/DDBJ databases">
        <title>Whole genome shotgun sequence of Salinispora arenicola NBRC 105043.</title>
        <authorList>
            <person name="Komaki H."/>
            <person name="Tamura T."/>
        </authorList>
    </citation>
    <scope>NUCLEOTIDE SEQUENCE [LARGE SCALE GENOMIC DNA]</scope>
    <source>
        <strain evidence="2 5">NBRC 105043</strain>
    </source>
</reference>
<evidence type="ECO:0000313" key="3">
    <source>
        <dbReference type="EMBL" id="TQL35632.1"/>
    </source>
</evidence>
<dbReference type="GeneID" id="93770034"/>
<evidence type="ECO:0000313" key="2">
    <source>
        <dbReference type="EMBL" id="GIM81771.1"/>
    </source>
</evidence>
<dbReference type="AlphaFoldDB" id="A0A542XIG9"/>
<comment type="caution">
    <text evidence="3">The sequence shown here is derived from an EMBL/GenBank/DDBJ whole genome shotgun (WGS) entry which is preliminary data.</text>
</comment>
<feature type="transmembrane region" description="Helical" evidence="1">
    <location>
        <begin position="41"/>
        <end position="60"/>
    </location>
</feature>
<dbReference type="Proteomes" id="UP000677457">
    <property type="component" value="Unassembled WGS sequence"/>
</dbReference>
<dbReference type="EMBL" id="BOQM01000002">
    <property type="protein sequence ID" value="GIM81771.1"/>
    <property type="molecule type" value="Genomic_DNA"/>
</dbReference>
<feature type="transmembrane region" description="Helical" evidence="1">
    <location>
        <begin position="112"/>
        <end position="135"/>
    </location>
</feature>
<gene>
    <name evidence="3" type="ORF">FB564_0695</name>
    <name evidence="2" type="ORF">Sar04_03870</name>
</gene>
<evidence type="ECO:0000313" key="5">
    <source>
        <dbReference type="Proteomes" id="UP000677457"/>
    </source>
</evidence>
<organism evidence="3 4">
    <name type="scientific">Salinispora arenicola</name>
    <dbReference type="NCBI Taxonomy" id="168697"/>
    <lineage>
        <taxon>Bacteria</taxon>
        <taxon>Bacillati</taxon>
        <taxon>Actinomycetota</taxon>
        <taxon>Actinomycetes</taxon>
        <taxon>Micromonosporales</taxon>
        <taxon>Micromonosporaceae</taxon>
        <taxon>Salinispora</taxon>
    </lineage>
</organism>
<dbReference type="Proteomes" id="UP000315983">
    <property type="component" value="Unassembled WGS sequence"/>
</dbReference>